<name>A0ABT9UFM0_9MICC</name>
<dbReference type="RefSeq" id="WP_307489464.1">
    <property type="nucleotide sequence ID" value="NZ_JAUSSY010000005.1"/>
</dbReference>
<comment type="caution">
    <text evidence="2">The sequence shown here is derived from an EMBL/GenBank/DDBJ whole genome shotgun (WGS) entry which is preliminary data.</text>
</comment>
<gene>
    <name evidence="2" type="ORF">J2T22_001620</name>
</gene>
<dbReference type="Proteomes" id="UP001226389">
    <property type="component" value="Unassembled WGS sequence"/>
</dbReference>
<keyword evidence="3" id="KW-1185">Reference proteome</keyword>
<sequence length="124" mass="13140">MKRTAAITVLAALSVLGLTGCSQVSPGGSAPSPSSTVKPLVVTPAQENSLRTQLRAVDERLDTPRVLPNAVQMCKMIQRGMPEKAQREQAERIFFRGENPAAAAPEGGVDRVLEVIRTAGFCPA</sequence>
<protein>
    <recommendedName>
        <fullName evidence="4">DUF732 domain-containing protein</fullName>
    </recommendedName>
</protein>
<evidence type="ECO:0000256" key="1">
    <source>
        <dbReference type="SAM" id="SignalP"/>
    </source>
</evidence>
<keyword evidence="1" id="KW-0732">Signal</keyword>
<feature type="chain" id="PRO_5045290792" description="DUF732 domain-containing protein" evidence="1">
    <location>
        <begin position="25"/>
        <end position="124"/>
    </location>
</feature>
<evidence type="ECO:0000313" key="3">
    <source>
        <dbReference type="Proteomes" id="UP001226389"/>
    </source>
</evidence>
<accession>A0ABT9UFM0</accession>
<reference evidence="2 3" key="1">
    <citation type="submission" date="2023-07" db="EMBL/GenBank/DDBJ databases">
        <title>Sorghum-associated microbial communities from plants grown in Nebraska, USA.</title>
        <authorList>
            <person name="Schachtman D."/>
        </authorList>
    </citation>
    <scope>NUCLEOTIDE SEQUENCE [LARGE SCALE GENOMIC DNA]</scope>
    <source>
        <strain evidence="2 3">DS994</strain>
    </source>
</reference>
<evidence type="ECO:0008006" key="4">
    <source>
        <dbReference type="Google" id="ProtNLM"/>
    </source>
</evidence>
<dbReference type="PROSITE" id="PS51257">
    <property type="entry name" value="PROKAR_LIPOPROTEIN"/>
    <property type="match status" value="1"/>
</dbReference>
<organism evidence="2 3">
    <name type="scientific">Pseudarthrobacter defluvii</name>
    <dbReference type="NCBI Taxonomy" id="410837"/>
    <lineage>
        <taxon>Bacteria</taxon>
        <taxon>Bacillati</taxon>
        <taxon>Actinomycetota</taxon>
        <taxon>Actinomycetes</taxon>
        <taxon>Micrococcales</taxon>
        <taxon>Micrococcaceae</taxon>
        <taxon>Pseudarthrobacter</taxon>
    </lineage>
</organism>
<proteinExistence type="predicted"/>
<dbReference type="EMBL" id="JAUSSY010000005">
    <property type="protein sequence ID" value="MDQ0118442.1"/>
    <property type="molecule type" value="Genomic_DNA"/>
</dbReference>
<evidence type="ECO:0000313" key="2">
    <source>
        <dbReference type="EMBL" id="MDQ0118442.1"/>
    </source>
</evidence>
<feature type="signal peptide" evidence="1">
    <location>
        <begin position="1"/>
        <end position="24"/>
    </location>
</feature>